<evidence type="ECO:0000313" key="2">
    <source>
        <dbReference type="Proteomes" id="UP000682111"/>
    </source>
</evidence>
<dbReference type="AlphaFoldDB" id="A0A920BUD2"/>
<organism evidence="1 2">
    <name type="scientific">Robertmurraya siralis</name>
    <dbReference type="NCBI Taxonomy" id="77777"/>
    <lineage>
        <taxon>Bacteria</taxon>
        <taxon>Bacillati</taxon>
        <taxon>Bacillota</taxon>
        <taxon>Bacilli</taxon>
        <taxon>Bacillales</taxon>
        <taxon>Bacillaceae</taxon>
        <taxon>Robertmurraya</taxon>
    </lineage>
</organism>
<dbReference type="RefSeq" id="WP_095310644.1">
    <property type="nucleotide sequence ID" value="NZ_BORC01000003.1"/>
</dbReference>
<reference evidence="1" key="1">
    <citation type="submission" date="2021-03" db="EMBL/GenBank/DDBJ databases">
        <title>Antimicrobial resistance genes in bacteria isolated from Japanese honey, and their potential for conferring macrolide and lincosamide resistance in the American foulbrood pathogen Paenibacillus larvae.</title>
        <authorList>
            <person name="Okamoto M."/>
            <person name="Kumagai M."/>
            <person name="Kanamori H."/>
            <person name="Takamatsu D."/>
        </authorList>
    </citation>
    <scope>NUCLEOTIDE SEQUENCE</scope>
    <source>
        <strain evidence="1">J27TS8</strain>
    </source>
</reference>
<evidence type="ECO:0000313" key="1">
    <source>
        <dbReference type="EMBL" id="GIN62197.1"/>
    </source>
</evidence>
<sequence length="398" mass="46105">MKRYWKISVISIVMVIVLGTYFLQSSLAAKNDVTIKIEKISGDDAELNDLIIYGDYQLGDLLQSFKQVSKEETVIFNNQSFLEQLLHTTANPVLKRLIDEHRNFMRGKDLITNNFYEDENLLAYATIKSKNPFSSVRSFSFEMEVLNKKSNKTIKVEYDIPEKERVNWIEIANVEVINEQIKVMSQTSLLDGGSELSVYTFDLKAKNFVNKEEILSTSHTENRWEGLRVVRDYSSIGGKNYVLMLKENSEIKQVEENGYYYQEEELIAKEQYVLNVETNEYKEIKKSDEELRFDSAVIVGSSIFVPVLLEKGFELHQYDIEKDEWSAKEVFNRPDMKNGFESSFLKLMNGKFYLTYLSNDGHSLFIGDMETGETLYEGKLKVDSANYSEDSLNIHDIE</sequence>
<protein>
    <submittedName>
        <fullName evidence="1">Uncharacterized protein</fullName>
    </submittedName>
</protein>
<gene>
    <name evidence="1" type="ORF">J27TS8_21900</name>
</gene>
<dbReference type="EMBL" id="BORC01000003">
    <property type="protein sequence ID" value="GIN62197.1"/>
    <property type="molecule type" value="Genomic_DNA"/>
</dbReference>
<proteinExistence type="predicted"/>
<accession>A0A920BUD2</accession>
<name>A0A920BUD2_9BACI</name>
<comment type="caution">
    <text evidence="1">The sequence shown here is derived from an EMBL/GenBank/DDBJ whole genome shotgun (WGS) entry which is preliminary data.</text>
</comment>
<keyword evidence="2" id="KW-1185">Reference proteome</keyword>
<dbReference type="Proteomes" id="UP000682111">
    <property type="component" value="Unassembled WGS sequence"/>
</dbReference>